<dbReference type="EMBL" id="MT418680">
    <property type="protein sequence ID" value="QKF94183.1"/>
    <property type="molecule type" value="Genomic_DNA"/>
</dbReference>
<keyword evidence="3" id="KW-1185">Reference proteome</keyword>
<name>A0A7D3QUJ7_9VIRU</name>
<gene>
    <name evidence="2" type="ORF">Fadolivirus_1_725</name>
</gene>
<organism evidence="2 3">
    <name type="scientific">Fadolivirus FV1/VV64</name>
    <dbReference type="NCBI Taxonomy" id="3070911"/>
    <lineage>
        <taxon>Viruses</taxon>
        <taxon>Varidnaviria</taxon>
        <taxon>Bamfordvirae</taxon>
        <taxon>Nucleocytoviricota</taxon>
        <taxon>Megaviricetes</taxon>
        <taxon>Imitervirales</taxon>
        <taxon>Mimiviridae</taxon>
        <taxon>Klosneuvirinae</taxon>
        <taxon>Fadolivirus</taxon>
        <taxon>Fadolivirus algeromassiliense</taxon>
    </lineage>
</organism>
<feature type="coiled-coil region" evidence="1">
    <location>
        <begin position="4"/>
        <end position="62"/>
    </location>
</feature>
<evidence type="ECO:0000313" key="3">
    <source>
        <dbReference type="Proteomes" id="UP001162001"/>
    </source>
</evidence>
<evidence type="ECO:0000256" key="1">
    <source>
        <dbReference type="SAM" id="Coils"/>
    </source>
</evidence>
<proteinExistence type="predicted"/>
<evidence type="ECO:0000313" key="2">
    <source>
        <dbReference type="EMBL" id="QKF94183.1"/>
    </source>
</evidence>
<accession>A0A7D3QUJ7</accession>
<reference evidence="2 3" key="1">
    <citation type="submission" date="2020-04" db="EMBL/GenBank/DDBJ databases">
        <title>Advantages and limits of metagenomic assembly and binning of a giant virus.</title>
        <authorList>
            <person name="Schulz F."/>
            <person name="Andreani J."/>
            <person name="Francis R."/>
            <person name="Boudjemaa H."/>
            <person name="Bou Khalil J.Y."/>
            <person name="Lee J."/>
            <person name="La Scola B."/>
            <person name="Woyke T."/>
        </authorList>
    </citation>
    <scope>NUCLEOTIDE SEQUENCE [LARGE SCALE GENOMIC DNA]</scope>
    <source>
        <strain evidence="2 3">FV1/VV64</strain>
    </source>
</reference>
<sequence length="94" mass="11811">MEHYNELLEMYNKLKKDYDNLLKEKEDLELQLKKYTSPERKKKYYENHKEEIKQKVKEYNIKTGYKSQVSEEKRKEYNRRAYLKRKNKTIQNKV</sequence>
<protein>
    <submittedName>
        <fullName evidence="2">Uncharacterized protein</fullName>
    </submittedName>
</protein>
<dbReference type="Proteomes" id="UP001162001">
    <property type="component" value="Segment"/>
</dbReference>
<keyword evidence="1" id="KW-0175">Coiled coil</keyword>